<reference evidence="1" key="1">
    <citation type="journal article" date="2020" name="mSystems">
        <title>Genome- and Community-Level Interaction Insights into Carbon Utilization and Element Cycling Functions of Hydrothermarchaeota in Hydrothermal Sediment.</title>
        <authorList>
            <person name="Zhou Z."/>
            <person name="Liu Y."/>
            <person name="Xu W."/>
            <person name="Pan J."/>
            <person name="Luo Z.H."/>
            <person name="Li M."/>
        </authorList>
    </citation>
    <scope>NUCLEOTIDE SEQUENCE [LARGE SCALE GENOMIC DNA]</scope>
    <source>
        <strain evidence="1">SpSt-374</strain>
    </source>
</reference>
<evidence type="ECO:0000313" key="1">
    <source>
        <dbReference type="EMBL" id="HGG02820.1"/>
    </source>
</evidence>
<dbReference type="EMBL" id="DSPX01000200">
    <property type="protein sequence ID" value="HGG02820.1"/>
    <property type="molecule type" value="Genomic_DNA"/>
</dbReference>
<dbReference type="AlphaFoldDB" id="A0A7C3ZJI4"/>
<name>A0A7C3ZJI4_9CYAN</name>
<protein>
    <submittedName>
        <fullName evidence="1">Uncharacterized protein</fullName>
    </submittedName>
</protein>
<sequence>MVRSVEQIEKEIGAISQATKELRAEFQRAYLKYLTALGRSVRQQLILAVYYTCTKAYPQSFVGMSLKQQQQLQENIRKIANEAQKNLQLLLDVAPEQVGTEQPENHEAEISEKLGVGTSGNNDAEILKLAQKINFVNQSSEQTNPQELWQWQEKLEFLIIETLEFTSRRANLGLQQLGIFPKQVSEVLIEAAAKVASYPEINRQGGVALVGEALGTPSQPNILNLTVEIPKDAEAVVTKGHLVKEEKPFNIITINLRLHEIEFADSVAMAYRQEIRELVSKLTVLKRDYHKKEQSLIIAKAEAAWRAIWFDE</sequence>
<proteinExistence type="predicted"/>
<accession>A0A7C3ZJI4</accession>
<comment type="caution">
    <text evidence="1">The sequence shown here is derived from an EMBL/GenBank/DDBJ whole genome shotgun (WGS) entry which is preliminary data.</text>
</comment>
<organism evidence="1">
    <name type="scientific">Planktothricoides sp. SpSt-374</name>
    <dbReference type="NCBI Taxonomy" id="2282167"/>
    <lineage>
        <taxon>Bacteria</taxon>
        <taxon>Bacillati</taxon>
        <taxon>Cyanobacteriota</taxon>
        <taxon>Cyanophyceae</taxon>
        <taxon>Oscillatoriophycideae</taxon>
        <taxon>Oscillatoriales</taxon>
        <taxon>Oscillatoriaceae</taxon>
        <taxon>Planktothricoides</taxon>
    </lineage>
</organism>
<gene>
    <name evidence="1" type="ORF">ENR15_19800</name>
</gene>